<dbReference type="InterPro" id="IPR000620">
    <property type="entry name" value="EamA_dom"/>
</dbReference>
<keyword evidence="1" id="KW-0472">Membrane</keyword>
<feature type="transmembrane region" description="Helical" evidence="1">
    <location>
        <begin position="69"/>
        <end position="90"/>
    </location>
</feature>
<dbReference type="SUPFAM" id="SSF103481">
    <property type="entry name" value="Multidrug resistance efflux transporter EmrE"/>
    <property type="match status" value="2"/>
</dbReference>
<reference evidence="3" key="1">
    <citation type="submission" date="2023-02" db="EMBL/GenBank/DDBJ databases">
        <title>Tahibacter soli sp. nov. isolated from soil.</title>
        <authorList>
            <person name="Baek J.H."/>
            <person name="Lee J.K."/>
            <person name="Choi D.G."/>
            <person name="Jeon C.O."/>
        </authorList>
    </citation>
    <scope>NUCLEOTIDE SEQUENCE</scope>
    <source>
        <strain evidence="3">BL</strain>
    </source>
</reference>
<organism evidence="3 4">
    <name type="scientific">Tahibacter soli</name>
    <dbReference type="NCBI Taxonomy" id="2983605"/>
    <lineage>
        <taxon>Bacteria</taxon>
        <taxon>Pseudomonadati</taxon>
        <taxon>Pseudomonadota</taxon>
        <taxon>Gammaproteobacteria</taxon>
        <taxon>Lysobacterales</taxon>
        <taxon>Rhodanobacteraceae</taxon>
        <taxon>Tahibacter</taxon>
    </lineage>
</organism>
<dbReference type="Proteomes" id="UP001139971">
    <property type="component" value="Unassembled WGS sequence"/>
</dbReference>
<keyword evidence="1" id="KW-0812">Transmembrane</keyword>
<accession>A0A9X3YKK8</accession>
<dbReference type="Gene3D" id="1.10.3730.20">
    <property type="match status" value="1"/>
</dbReference>
<feature type="domain" description="EamA" evidence="2">
    <location>
        <begin position="8"/>
        <end position="140"/>
    </location>
</feature>
<dbReference type="PANTHER" id="PTHR22911">
    <property type="entry name" value="ACYL-MALONYL CONDENSING ENZYME-RELATED"/>
    <property type="match status" value="1"/>
</dbReference>
<dbReference type="PANTHER" id="PTHR22911:SF103">
    <property type="entry name" value="BLR2811 PROTEIN"/>
    <property type="match status" value="1"/>
</dbReference>
<feature type="transmembrane region" description="Helical" evidence="1">
    <location>
        <begin position="146"/>
        <end position="169"/>
    </location>
</feature>
<feature type="transmembrane region" description="Helical" evidence="1">
    <location>
        <begin position="96"/>
        <end position="116"/>
    </location>
</feature>
<gene>
    <name evidence="3" type="ORF">OD750_007440</name>
</gene>
<feature type="transmembrane region" description="Helical" evidence="1">
    <location>
        <begin position="39"/>
        <end position="57"/>
    </location>
</feature>
<comment type="caution">
    <text evidence="3">The sequence shown here is derived from an EMBL/GenBank/DDBJ whole genome shotgun (WGS) entry which is preliminary data.</text>
</comment>
<feature type="domain" description="EamA" evidence="2">
    <location>
        <begin position="151"/>
        <end position="279"/>
    </location>
</feature>
<feature type="transmembrane region" description="Helical" evidence="1">
    <location>
        <begin position="237"/>
        <end position="257"/>
    </location>
</feature>
<proteinExistence type="predicted"/>
<name>A0A9X3YKK8_9GAMM</name>
<protein>
    <submittedName>
        <fullName evidence="3">DMT family transporter</fullName>
    </submittedName>
</protein>
<feature type="transmembrane region" description="Helical" evidence="1">
    <location>
        <begin position="210"/>
        <end position="230"/>
    </location>
</feature>
<dbReference type="AlphaFoldDB" id="A0A9X3YKK8"/>
<evidence type="ECO:0000313" key="4">
    <source>
        <dbReference type="Proteomes" id="UP001139971"/>
    </source>
</evidence>
<dbReference type="RefSeq" id="WP_263543870.1">
    <property type="nucleotide sequence ID" value="NZ_JAOVZO020000008.1"/>
</dbReference>
<feature type="transmembrane region" description="Helical" evidence="1">
    <location>
        <begin position="263"/>
        <end position="280"/>
    </location>
</feature>
<keyword evidence="4" id="KW-1185">Reference proteome</keyword>
<feature type="transmembrane region" description="Helical" evidence="1">
    <location>
        <begin position="123"/>
        <end position="140"/>
    </location>
</feature>
<evidence type="ECO:0000259" key="2">
    <source>
        <dbReference type="Pfam" id="PF00892"/>
    </source>
</evidence>
<dbReference type="GO" id="GO:0016020">
    <property type="term" value="C:membrane"/>
    <property type="evidence" value="ECO:0007669"/>
    <property type="project" value="InterPro"/>
</dbReference>
<sequence>MSETGRLRGIASMVGAVALFALMDSGLKLLSPHYPPMQVAALRGLASLPLVFVWALADGGFAQLVRVRWALHLLRGVLAVVMLAAFAYALRLMPLAEAYAIFFVAPLLITAIAALFLREEVGWRRWTAIGVGMCGVLIVLKPSGAGMLTLGGAAMLVAALGYSVSAIAVRVLGRTDSTQSMVFWMLAMLSLFATIAAWNDWKAIRPEDWWVLAGIGATGAVGQFLVTYAFSASPASIVAPFEYTALAWAMALDWVLWKTLPDARMLAGAAVIVLAGLYLLRRERVHTEAEHP</sequence>
<keyword evidence="1" id="KW-1133">Transmembrane helix</keyword>
<dbReference type="InterPro" id="IPR037185">
    <property type="entry name" value="EmrE-like"/>
</dbReference>
<evidence type="ECO:0000256" key="1">
    <source>
        <dbReference type="SAM" id="Phobius"/>
    </source>
</evidence>
<dbReference type="Pfam" id="PF00892">
    <property type="entry name" value="EamA"/>
    <property type="match status" value="2"/>
</dbReference>
<feature type="transmembrane region" description="Helical" evidence="1">
    <location>
        <begin position="7"/>
        <end position="27"/>
    </location>
</feature>
<evidence type="ECO:0000313" key="3">
    <source>
        <dbReference type="EMBL" id="MDC8012378.1"/>
    </source>
</evidence>
<dbReference type="EMBL" id="JAOVZO020000008">
    <property type="protein sequence ID" value="MDC8012378.1"/>
    <property type="molecule type" value="Genomic_DNA"/>
</dbReference>
<feature type="transmembrane region" description="Helical" evidence="1">
    <location>
        <begin position="181"/>
        <end position="198"/>
    </location>
</feature>